<dbReference type="Proteomes" id="UP001628179">
    <property type="component" value="Unassembled WGS sequence"/>
</dbReference>
<protein>
    <submittedName>
        <fullName evidence="4">Apple domain-containing protein</fullName>
    </submittedName>
</protein>
<accession>A0ABQ0GPA8</accession>
<evidence type="ECO:0000313" key="4">
    <source>
        <dbReference type="EMBL" id="GAB1319560.1"/>
    </source>
</evidence>
<feature type="transmembrane region" description="Helical" evidence="2">
    <location>
        <begin position="336"/>
        <end position="359"/>
    </location>
</feature>
<feature type="domain" description="Apple" evidence="3">
    <location>
        <begin position="134"/>
        <end position="195"/>
    </location>
</feature>
<keyword evidence="2" id="KW-1133">Transmembrane helix</keyword>
<dbReference type="Gene3D" id="3.50.4.10">
    <property type="entry name" value="Hepatocyte Growth Factor"/>
    <property type="match status" value="1"/>
</dbReference>
<feature type="region of interest" description="Disordered" evidence="1">
    <location>
        <begin position="387"/>
        <end position="474"/>
    </location>
</feature>
<proteinExistence type="predicted"/>
<feature type="compositionally biased region" description="Low complexity" evidence="1">
    <location>
        <begin position="215"/>
        <end position="224"/>
    </location>
</feature>
<keyword evidence="2" id="KW-0472">Membrane</keyword>
<organism evidence="4 5">
    <name type="scientific">Madurella fahalii</name>
    <dbReference type="NCBI Taxonomy" id="1157608"/>
    <lineage>
        <taxon>Eukaryota</taxon>
        <taxon>Fungi</taxon>
        <taxon>Dikarya</taxon>
        <taxon>Ascomycota</taxon>
        <taxon>Pezizomycotina</taxon>
        <taxon>Sordariomycetes</taxon>
        <taxon>Sordariomycetidae</taxon>
        <taxon>Sordariales</taxon>
        <taxon>Sordariales incertae sedis</taxon>
        <taxon>Madurella</taxon>
    </lineage>
</organism>
<evidence type="ECO:0000313" key="5">
    <source>
        <dbReference type="Proteomes" id="UP001628179"/>
    </source>
</evidence>
<keyword evidence="2" id="KW-0812">Transmembrane</keyword>
<feature type="compositionally biased region" description="Low complexity" evidence="1">
    <location>
        <begin position="258"/>
        <end position="289"/>
    </location>
</feature>
<keyword evidence="5" id="KW-1185">Reference proteome</keyword>
<dbReference type="Pfam" id="PF00024">
    <property type="entry name" value="PAN_1"/>
    <property type="match status" value="1"/>
</dbReference>
<gene>
    <name evidence="4" type="ORF">MFIFM68171_09770</name>
</gene>
<feature type="region of interest" description="Disordered" evidence="1">
    <location>
        <begin position="202"/>
        <end position="295"/>
    </location>
</feature>
<dbReference type="InterPro" id="IPR003609">
    <property type="entry name" value="Pan_app"/>
</dbReference>
<feature type="compositionally biased region" description="Basic and acidic residues" evidence="1">
    <location>
        <begin position="446"/>
        <end position="474"/>
    </location>
</feature>
<reference evidence="4 5" key="1">
    <citation type="submission" date="2024-09" db="EMBL/GenBank/DDBJ databases">
        <title>Itraconazole resistance in Madurella fahalii resulting from another homologue of gene encoding cytochrome P450 14-alpha sterol demethylase (CYP51).</title>
        <authorList>
            <person name="Yoshioka I."/>
            <person name="Fahal A.H."/>
            <person name="Kaneko S."/>
            <person name="Yaguchi T."/>
        </authorList>
    </citation>
    <scope>NUCLEOTIDE SEQUENCE [LARGE SCALE GENOMIC DNA]</scope>
    <source>
        <strain evidence="4 5">IFM 68171</strain>
    </source>
</reference>
<feature type="compositionally biased region" description="Polar residues" evidence="1">
    <location>
        <begin position="417"/>
        <end position="429"/>
    </location>
</feature>
<dbReference type="RefSeq" id="XP_070921290.1">
    <property type="nucleotide sequence ID" value="XM_071065189.1"/>
</dbReference>
<dbReference type="EMBL" id="BAAFSV010000005">
    <property type="protein sequence ID" value="GAB1319560.1"/>
    <property type="molecule type" value="Genomic_DNA"/>
</dbReference>
<evidence type="ECO:0000256" key="2">
    <source>
        <dbReference type="SAM" id="Phobius"/>
    </source>
</evidence>
<feature type="compositionally biased region" description="Polar residues" evidence="1">
    <location>
        <begin position="309"/>
        <end position="318"/>
    </location>
</feature>
<feature type="region of interest" description="Disordered" evidence="1">
    <location>
        <begin position="308"/>
        <end position="332"/>
    </location>
</feature>
<sequence>MLPRGLLAVERARVHRRQNIAPCPRGNGTTIGTFQEFTVLCNTNLEGDVLDRLDAFDFTACVDLCSSFHPKCEGASFDGSRCTLRAGIRPEEQRRSRRTESAIGSFPGASSNCVTLSGDQQALGTSFTPMCGFIIAGNDIVQNFAPTFQDCLGQCAATSGCAALSFDPSQDLGFKNCYLKTAVANPNDIAADQRTDSAMVVNAAENPPNDPPPASSAGPGVVPGPVAPPTDPGVSTIPVPPPSSTPTAGAGNGVVFFTPPAGSSATEPAPPAASTVAPAPDSSPTPTDAVTTPSSSVVIGAPPFFFPSAGTTPASSDQAAPETAGQDSGDATSTNAWIAAPVVGSIAAIALIAVTFTMLKRRRRGNGDGGRKIPDISRPWPISSLFTSWLPGSSSSRGSRGDSGGSSRKMTGMGNFSVVNSRQQGTESRASVRDSVAGFLTGRPAGMERLEDIEEGDGRGGAEEAREKKDTPVYEVKNGRVELRNSLNGLGQNRWS</sequence>
<evidence type="ECO:0000259" key="3">
    <source>
        <dbReference type="Pfam" id="PF00024"/>
    </source>
</evidence>
<evidence type="ECO:0000256" key="1">
    <source>
        <dbReference type="SAM" id="MobiDB-lite"/>
    </source>
</evidence>
<comment type="caution">
    <text evidence="4">The sequence shown here is derived from an EMBL/GenBank/DDBJ whole genome shotgun (WGS) entry which is preliminary data.</text>
</comment>
<name>A0ABQ0GPA8_9PEZI</name>
<dbReference type="GeneID" id="98180512"/>